<evidence type="ECO:0000313" key="2">
    <source>
        <dbReference type="EMBL" id="KAF5250824.1"/>
    </source>
</evidence>
<keyword evidence="3" id="KW-1185">Reference proteome</keyword>
<feature type="region of interest" description="Disordered" evidence="1">
    <location>
        <begin position="91"/>
        <end position="194"/>
    </location>
</feature>
<feature type="compositionally biased region" description="Basic and acidic residues" evidence="1">
    <location>
        <begin position="137"/>
        <end position="148"/>
    </location>
</feature>
<protein>
    <submittedName>
        <fullName evidence="2">Uncharacterized protein</fullName>
    </submittedName>
</protein>
<organism evidence="2 3">
    <name type="scientific">Fusarium anthophilum</name>
    <dbReference type="NCBI Taxonomy" id="48485"/>
    <lineage>
        <taxon>Eukaryota</taxon>
        <taxon>Fungi</taxon>
        <taxon>Dikarya</taxon>
        <taxon>Ascomycota</taxon>
        <taxon>Pezizomycotina</taxon>
        <taxon>Sordariomycetes</taxon>
        <taxon>Hypocreomycetidae</taxon>
        <taxon>Hypocreales</taxon>
        <taxon>Nectriaceae</taxon>
        <taxon>Fusarium</taxon>
        <taxon>Fusarium fujikuroi species complex</taxon>
    </lineage>
</organism>
<dbReference type="AlphaFoldDB" id="A0A8H4ZQG6"/>
<feature type="region of interest" description="Disordered" evidence="1">
    <location>
        <begin position="1"/>
        <end position="40"/>
    </location>
</feature>
<dbReference type="Proteomes" id="UP000573603">
    <property type="component" value="Unassembled WGS sequence"/>
</dbReference>
<evidence type="ECO:0000256" key="1">
    <source>
        <dbReference type="SAM" id="MobiDB-lite"/>
    </source>
</evidence>
<name>A0A8H4ZQG6_9HYPO</name>
<reference evidence="2 3" key="1">
    <citation type="journal article" date="2020" name="BMC Genomics">
        <title>Correction to: Identification and distribution of gene clusters required for synthesis of sphingolipid metabolism inhibitors in diverse species of the filamentous fungus Fusarium.</title>
        <authorList>
            <person name="Kim H.S."/>
            <person name="Lohmar J.M."/>
            <person name="Busman M."/>
            <person name="Brown D.W."/>
            <person name="Naumann T.A."/>
            <person name="Divon H.H."/>
            <person name="Lysoe E."/>
            <person name="Uhlig S."/>
            <person name="Proctor R.H."/>
        </authorList>
    </citation>
    <scope>NUCLEOTIDE SEQUENCE [LARGE SCALE GENOMIC DNA]</scope>
    <source>
        <strain evidence="2 3">NRRL 25214</strain>
    </source>
</reference>
<accession>A0A8H4ZQG6</accession>
<feature type="compositionally biased region" description="Polar residues" evidence="1">
    <location>
        <begin position="8"/>
        <end position="38"/>
    </location>
</feature>
<dbReference type="EMBL" id="JABEVY010000083">
    <property type="protein sequence ID" value="KAF5250824.1"/>
    <property type="molecule type" value="Genomic_DNA"/>
</dbReference>
<evidence type="ECO:0000313" key="3">
    <source>
        <dbReference type="Proteomes" id="UP000573603"/>
    </source>
</evidence>
<comment type="caution">
    <text evidence="2">The sequence shown here is derived from an EMBL/GenBank/DDBJ whole genome shotgun (WGS) entry which is preliminary data.</text>
</comment>
<gene>
    <name evidence="2" type="ORF">FANTH_4015</name>
</gene>
<proteinExistence type="predicted"/>
<sequence>MSVIEGASRSQLAEEPSQTHTYQCLTQPQTPPCSTSGSPRVKFEKFTSVPRVHEAVSPQENNVVKLPSLAKFEEGVEALIRTHGPVNIWTPLSPPPGLSRNPAALQPTRSSTQPQPPWPSQTSDLHDYPIPRGGTISDHDRYSLEVDHPQQSFQGNYRDPDTHHGYGAGSPSPQAQPNTHCYPSPPPEGEGRHINQKYTTEEGDYIIHAWLDKKMEWQRIKQEFAARFGTTPERTISGLQAWYYRMNQRIPVWDEEGWLCFNNEDDLEPQHVSIKVREQGSQDKPTDLLGIAQRYPERAIHYSWIDAETKFHAQDWAAKRALQYRDRRERRRRKEQRR</sequence>
<feature type="compositionally biased region" description="Polar residues" evidence="1">
    <location>
        <begin position="171"/>
        <end position="181"/>
    </location>
</feature>